<dbReference type="Gene3D" id="1.25.40.20">
    <property type="entry name" value="Ankyrin repeat-containing domain"/>
    <property type="match status" value="1"/>
</dbReference>
<dbReference type="GO" id="GO:0046513">
    <property type="term" value="P:ceramide biosynthetic process"/>
    <property type="evidence" value="ECO:0007669"/>
    <property type="project" value="TreeGrafter"/>
</dbReference>
<dbReference type="GO" id="GO:0071944">
    <property type="term" value="C:cell periphery"/>
    <property type="evidence" value="ECO:0007669"/>
    <property type="project" value="TreeGrafter"/>
</dbReference>
<feature type="compositionally biased region" description="Acidic residues" evidence="1">
    <location>
        <begin position="311"/>
        <end position="320"/>
    </location>
</feature>
<feature type="compositionally biased region" description="Acidic residues" evidence="1">
    <location>
        <begin position="333"/>
        <end position="353"/>
    </location>
</feature>
<dbReference type="GO" id="GO:0016020">
    <property type="term" value="C:membrane"/>
    <property type="evidence" value="ECO:0007669"/>
    <property type="project" value="TreeGrafter"/>
</dbReference>
<feature type="compositionally biased region" description="Pro residues" evidence="1">
    <location>
        <begin position="773"/>
        <end position="785"/>
    </location>
</feature>
<feature type="compositionally biased region" description="Gly residues" evidence="1">
    <location>
        <begin position="383"/>
        <end position="402"/>
    </location>
</feature>
<feature type="region of interest" description="Disordered" evidence="1">
    <location>
        <begin position="772"/>
        <end position="838"/>
    </location>
</feature>
<sequence>MEPPDGSQPSTLWSGLHADLRERVFSFLNVNDIALGIRCVDKAYSKRFADCTLSRLSLPCAPASFAEHWTEERVSSLPVARRRLLIRLTAAAGVAENLELALRSAACSINGDVAASASAAGTLASIGPVLLRHAAPIGHAAWAAAGAAGRRDSCTWLRSVRASGSYGALTAAAAARDEALCRWLLAEVGPGCWSRHAVGAAAKAGHAGLVDLLLLLRPTRAQVEAAARDDSYSGERLTGETDGRQACRDKAEPGHGKGGSKGKAACAAGAEADADHVSLAGAGLHLIQCAAEGCDLATLQRLHWAYGGEAEGSDGDEGSEGGEGGEQGAADQADVEEEEEEEEEEGDQVEEGQAEQLDLKCLKSAIVACAEQRQAALDTAHAGGAGTSQGSSGSGGGAGGAGPPVRLGRVNTPDARAARAAVEAARDAAREAARVRALGQERVLSAAAGSSTPDWRDKVAWLEQVGYPRSNHTARWAASRPDGVERLRWFKGLGWQLTGMEMFKSAIVNGQTEVLRYLLSLGANLDRISLTWTDLALEKALLGVLQFLREREISHVSGPEAATVAARRGDLVTLRWVMANPLQPWRESDKQLLEPALWAAARAGSLGAVRFLVEEWGLDLGVHGVALVAAAAGSGDQELVEYLITEQRCPWSGSGHEYVMAAAAGAPGILRTLAAYGCPMQPRCGTPYLNAARLGDAATLRACQELGFGWPGAQQGLRVALLGRGERGAEGFGGLGDSAWVVWRWLEEEGGLAVALGKGAEHDTRPVVVRKLPPMPKVVAPPKPKPASDRHTARGGRQAQAQSQAGTDAIRGQAQGSGTDVHQQTALPGPPSPSVLSMLRQRWAEALARRRAAHA</sequence>
<dbReference type="InterPro" id="IPR036770">
    <property type="entry name" value="Ankyrin_rpt-contain_sf"/>
</dbReference>
<proteinExistence type="predicted"/>
<dbReference type="GO" id="GO:0005783">
    <property type="term" value="C:endoplasmic reticulum"/>
    <property type="evidence" value="ECO:0007669"/>
    <property type="project" value="TreeGrafter"/>
</dbReference>
<reference evidence="2" key="1">
    <citation type="journal article" date="2020" name="bioRxiv">
        <title>Comparative genomics of Chlamydomonas.</title>
        <authorList>
            <person name="Craig R.J."/>
            <person name="Hasan A.R."/>
            <person name="Ness R.W."/>
            <person name="Keightley P.D."/>
        </authorList>
    </citation>
    <scope>NUCLEOTIDE SEQUENCE</scope>
    <source>
        <strain evidence="2">CCAP 11/70</strain>
    </source>
</reference>
<protein>
    <submittedName>
        <fullName evidence="2">Uncharacterized protein</fullName>
    </submittedName>
</protein>
<feature type="compositionally biased region" description="Polar residues" evidence="1">
    <location>
        <begin position="814"/>
        <end position="826"/>
    </location>
</feature>
<dbReference type="GO" id="GO:0004620">
    <property type="term" value="F:phospholipase activity"/>
    <property type="evidence" value="ECO:0007669"/>
    <property type="project" value="TreeGrafter"/>
</dbReference>
<comment type="caution">
    <text evidence="2">The sequence shown here is derived from an EMBL/GenBank/DDBJ whole genome shotgun (WGS) entry which is preliminary data.</text>
</comment>
<keyword evidence="3" id="KW-1185">Reference proteome</keyword>
<dbReference type="SUPFAM" id="SSF48403">
    <property type="entry name" value="Ankyrin repeat"/>
    <property type="match status" value="1"/>
</dbReference>
<accession>A0A836C335</accession>
<feature type="compositionally biased region" description="Low complexity" evidence="1">
    <location>
        <begin position="795"/>
        <end position="806"/>
    </location>
</feature>
<dbReference type="PANTHER" id="PTHR12393">
    <property type="entry name" value="SPHINGOMYELIN PHOSPHODIESTERASE RELATED"/>
    <property type="match status" value="1"/>
</dbReference>
<dbReference type="EMBL" id="JAEHOE010000010">
    <property type="protein sequence ID" value="KAG2498370.1"/>
    <property type="molecule type" value="Genomic_DNA"/>
</dbReference>
<dbReference type="AlphaFoldDB" id="A0A836C335"/>
<evidence type="ECO:0000313" key="3">
    <source>
        <dbReference type="Proteomes" id="UP000612055"/>
    </source>
</evidence>
<name>A0A836C335_9CHLO</name>
<organism evidence="2 3">
    <name type="scientific">Edaphochlamys debaryana</name>
    <dbReference type="NCBI Taxonomy" id="47281"/>
    <lineage>
        <taxon>Eukaryota</taxon>
        <taxon>Viridiplantae</taxon>
        <taxon>Chlorophyta</taxon>
        <taxon>core chlorophytes</taxon>
        <taxon>Chlorophyceae</taxon>
        <taxon>CS clade</taxon>
        <taxon>Chlamydomonadales</taxon>
        <taxon>Chlamydomonadales incertae sedis</taxon>
        <taxon>Edaphochlamys</taxon>
    </lineage>
</organism>
<feature type="region of interest" description="Disordered" evidence="1">
    <location>
        <begin position="308"/>
        <end position="354"/>
    </location>
</feature>
<dbReference type="Proteomes" id="UP000612055">
    <property type="component" value="Unassembled WGS sequence"/>
</dbReference>
<evidence type="ECO:0000256" key="1">
    <source>
        <dbReference type="SAM" id="MobiDB-lite"/>
    </source>
</evidence>
<feature type="compositionally biased region" description="Basic and acidic residues" evidence="1">
    <location>
        <begin position="227"/>
        <end position="255"/>
    </location>
</feature>
<dbReference type="PANTHER" id="PTHR12393:SF6">
    <property type="entry name" value="SPHINGOMYELIN PHOSPHODIESTERASE 2"/>
    <property type="match status" value="1"/>
</dbReference>
<gene>
    <name evidence="2" type="ORF">HYH03_003629</name>
</gene>
<evidence type="ECO:0000313" key="2">
    <source>
        <dbReference type="EMBL" id="KAG2498370.1"/>
    </source>
</evidence>
<feature type="region of interest" description="Disordered" evidence="1">
    <location>
        <begin position="227"/>
        <end position="263"/>
    </location>
</feature>
<feature type="region of interest" description="Disordered" evidence="1">
    <location>
        <begin position="380"/>
        <end position="409"/>
    </location>
</feature>
<dbReference type="GO" id="GO:0030149">
    <property type="term" value="P:sphingolipid catabolic process"/>
    <property type="evidence" value="ECO:0007669"/>
    <property type="project" value="TreeGrafter"/>
</dbReference>